<dbReference type="InterPro" id="IPR030537">
    <property type="entry name" value="Syt12_C2B"/>
</dbReference>
<gene>
    <name evidence="17" type="primary">SYT12</name>
</gene>
<dbReference type="GO" id="GO:0030276">
    <property type="term" value="F:clathrin binding"/>
    <property type="evidence" value="ECO:0007669"/>
    <property type="project" value="TreeGrafter"/>
</dbReference>
<feature type="region of interest" description="Disordered" evidence="14">
    <location>
        <begin position="194"/>
        <end position="255"/>
    </location>
</feature>
<reference evidence="17" key="1">
    <citation type="submission" date="2025-08" db="UniProtKB">
        <authorList>
            <consortium name="RefSeq"/>
        </authorList>
    </citation>
    <scope>IDENTIFICATION</scope>
    <source>
        <tissue evidence="17">Meat</tissue>
    </source>
</reference>
<dbReference type="STRING" id="1706337.A0A341BR39"/>
<dbReference type="SUPFAM" id="SSF49562">
    <property type="entry name" value="C2 domain (Calcium/lipid-binding domain, CaLB)"/>
    <property type="match status" value="2"/>
</dbReference>
<dbReference type="PROSITE" id="PS50004">
    <property type="entry name" value="C2"/>
    <property type="match status" value="2"/>
</dbReference>
<dbReference type="KEGG" id="nasi:112402452"/>
<keyword evidence="4" id="KW-0812">Transmembrane</keyword>
<evidence type="ECO:0000313" key="16">
    <source>
        <dbReference type="Proteomes" id="UP000252040"/>
    </source>
</evidence>
<dbReference type="GeneID" id="112402452"/>
<evidence type="ECO:0000256" key="5">
    <source>
        <dbReference type="ARBA" id="ARBA00022737"/>
    </source>
</evidence>
<feature type="domain" description="C2" evidence="15">
    <location>
        <begin position="546"/>
        <end position="666"/>
    </location>
</feature>
<evidence type="ECO:0000256" key="4">
    <source>
        <dbReference type="ARBA" id="ARBA00022692"/>
    </source>
</evidence>
<evidence type="ECO:0000313" key="17">
    <source>
        <dbReference type="RefSeq" id="XP_024605151.1"/>
    </source>
</evidence>
<protein>
    <recommendedName>
        <fullName evidence="12">Synaptotagmin-12</fullName>
    </recommendedName>
    <alternativeName>
        <fullName evidence="13">Synaptotagmin XII</fullName>
    </alternativeName>
</protein>
<keyword evidence="3" id="KW-0597">Phosphoprotein</keyword>
<dbReference type="RefSeq" id="XP_024605151.1">
    <property type="nucleotide sequence ID" value="XM_024749383.1"/>
</dbReference>
<dbReference type="InterPro" id="IPR000008">
    <property type="entry name" value="C2_dom"/>
</dbReference>
<feature type="compositionally biased region" description="Low complexity" evidence="14">
    <location>
        <begin position="206"/>
        <end position="216"/>
    </location>
</feature>
<feature type="domain" description="C2" evidence="15">
    <location>
        <begin position="677"/>
        <end position="810"/>
    </location>
</feature>
<dbReference type="GO" id="GO:0030672">
    <property type="term" value="C:synaptic vesicle membrane"/>
    <property type="evidence" value="ECO:0007669"/>
    <property type="project" value="UniProtKB-SubCell"/>
</dbReference>
<sequence length="815" mass="87611">MVELEDCSGSVSARGLLVTPATTSKCFLRLPHILFTPPFQELVAIVPEADEERGGVPLGDGLSRLTAVTAPPGQAGAEDGGEPVTRWLQLPGCGNFMTSSREMMTQAVVFTDQHCSHILDSNLSKLAVSTFPSPIPTHPGPGSEGLASASDDPLGSGERLGIFGLDPGSAAQLPGAETALGFVTLKRERAASARERAAGSWERARTAAQLATAAPEAGREPEPKPEPKRKPEPELERRPLRGAGPGTAHAGRPSPALPLHALRIASCPARPPRVCTHAAHPAIYTPPRRPRCTHAPHTHSALIVPAFPAPPHTLFPAPGQMCFGFSRSQGTSAGPSGLVSAPAVGVMAVDVAEYHLSARVLASGPQPPDPHSQGSLVLLCHFAVPIAYVDAVPGPWPAPWQHPSPFIKSPPDWEVGVYAAGALALLGIAAVSLWKLWTSGSFPSPSPFPNYDYRYLQQKYGESYAEARQKRVPAWNAQQASARGPPSRKGSLSIEDTFESISELGPLELMGRELDLAPYGTLRKSQSADSLNSISSVSNTFGQDFTLGQVEVSMDYDAASHILHVAVLQGKDLLEREEASFESCFMRVSLLPDEQIVGISRIQRNSYSIFFDEKFSIPLDPAALEEKSLRFSVFGIDEDERNVSTGVVELKLSVLDLPLQPFGGWLYLQDQNKAADAVGEILLSLSYLPTAERLTVVVVKAKNLIWTNDKTTADPFVKVYLLQDGRKMSKKKTAVKRDDPNPVFNEAMIFSVPAIVLQDLSLRVTVAESSSDGRGDNVGHVIIGPSASGMGTTHWNQMLATLRRPVSMWHPVRRN</sequence>
<dbReference type="CTD" id="91683"/>
<evidence type="ECO:0000256" key="13">
    <source>
        <dbReference type="ARBA" id="ARBA00081192"/>
    </source>
</evidence>
<feature type="region of interest" description="Disordered" evidence="14">
    <location>
        <begin position="132"/>
        <end position="155"/>
    </location>
</feature>
<keyword evidence="5" id="KW-0677">Repeat</keyword>
<evidence type="ECO:0000259" key="15">
    <source>
        <dbReference type="PROSITE" id="PS50004"/>
    </source>
</evidence>
<evidence type="ECO:0000256" key="3">
    <source>
        <dbReference type="ARBA" id="ARBA00022553"/>
    </source>
</evidence>
<dbReference type="CDD" id="cd08406">
    <property type="entry name" value="C2B_Synaptotagmin-12"/>
    <property type="match status" value="1"/>
</dbReference>
<dbReference type="FunCoup" id="A0A341BR39">
    <property type="interactions" value="699"/>
</dbReference>
<dbReference type="SMART" id="SM00239">
    <property type="entry name" value="C2"/>
    <property type="match status" value="2"/>
</dbReference>
<feature type="compositionally biased region" description="Basic and acidic residues" evidence="14">
    <location>
        <begin position="217"/>
        <end position="239"/>
    </location>
</feature>
<comment type="similarity">
    <text evidence="2">Belongs to the synaptotagmin family.</text>
</comment>
<dbReference type="PANTHER" id="PTHR10024:SF252">
    <property type="entry name" value="SYNAPTOTAGMIN-12"/>
    <property type="match status" value="1"/>
</dbReference>
<evidence type="ECO:0000256" key="1">
    <source>
        <dbReference type="ARBA" id="ARBA00004254"/>
    </source>
</evidence>
<evidence type="ECO:0000256" key="14">
    <source>
        <dbReference type="SAM" id="MobiDB-lite"/>
    </source>
</evidence>
<dbReference type="GO" id="GO:0048791">
    <property type="term" value="P:calcium ion-regulated exocytosis of neurotransmitter"/>
    <property type="evidence" value="ECO:0007669"/>
    <property type="project" value="TreeGrafter"/>
</dbReference>
<evidence type="ECO:0000256" key="6">
    <source>
        <dbReference type="ARBA" id="ARBA00022989"/>
    </source>
</evidence>
<dbReference type="Proteomes" id="UP000252040">
    <property type="component" value="Unplaced"/>
</dbReference>
<evidence type="ECO:0000256" key="8">
    <source>
        <dbReference type="ARBA" id="ARBA00023136"/>
    </source>
</evidence>
<comment type="subunit">
    <text evidence="11">Homodimer. Can also form heterodimers. Interacts with SYT1.</text>
</comment>
<evidence type="ECO:0000256" key="10">
    <source>
        <dbReference type="ARBA" id="ARBA00056186"/>
    </source>
</evidence>
<dbReference type="GO" id="GO:0048488">
    <property type="term" value="P:synaptic vesicle endocytosis"/>
    <property type="evidence" value="ECO:0007669"/>
    <property type="project" value="TreeGrafter"/>
</dbReference>
<dbReference type="FunFam" id="2.60.40.150:FF:000080">
    <property type="entry name" value="Putative synaptotagmin-12"/>
    <property type="match status" value="1"/>
</dbReference>
<keyword evidence="16" id="KW-1185">Reference proteome</keyword>
<accession>A0A341BR39</accession>
<comment type="subcellular location">
    <subcellularLocation>
        <location evidence="1">Cytoplasmic vesicle</location>
        <location evidence="1">Secretory vesicle</location>
        <location evidence="1">Synaptic vesicle membrane</location>
        <topology evidence="1">Single-pass membrane protein</topology>
    </subcellularLocation>
</comment>
<dbReference type="Gene3D" id="2.60.40.150">
    <property type="entry name" value="C2 domain"/>
    <property type="match status" value="2"/>
</dbReference>
<dbReference type="InterPro" id="IPR035892">
    <property type="entry name" value="C2_domain_sf"/>
</dbReference>
<feature type="compositionally biased region" description="Basic and acidic residues" evidence="14">
    <location>
        <begin position="194"/>
        <end position="205"/>
    </location>
</feature>
<keyword evidence="9" id="KW-0968">Cytoplasmic vesicle</keyword>
<keyword evidence="6" id="KW-1133">Transmembrane helix</keyword>
<evidence type="ECO:0000256" key="7">
    <source>
        <dbReference type="ARBA" id="ARBA00023018"/>
    </source>
</evidence>
<keyword evidence="8" id="KW-0472">Membrane</keyword>
<evidence type="ECO:0000256" key="11">
    <source>
        <dbReference type="ARBA" id="ARBA00064535"/>
    </source>
</evidence>
<dbReference type="InParanoid" id="A0A341BR39"/>
<proteinExistence type="inferred from homology"/>
<dbReference type="GO" id="GO:0000149">
    <property type="term" value="F:SNARE binding"/>
    <property type="evidence" value="ECO:0007669"/>
    <property type="project" value="TreeGrafter"/>
</dbReference>
<dbReference type="GO" id="GO:0005544">
    <property type="term" value="F:calcium-dependent phospholipid binding"/>
    <property type="evidence" value="ECO:0007669"/>
    <property type="project" value="TreeGrafter"/>
</dbReference>
<dbReference type="GO" id="GO:0001786">
    <property type="term" value="F:phosphatidylserine binding"/>
    <property type="evidence" value="ECO:0007669"/>
    <property type="project" value="TreeGrafter"/>
</dbReference>
<dbReference type="FunFam" id="2.60.40.150:FF:000129">
    <property type="entry name" value="Synaptotagmin 12"/>
    <property type="match status" value="1"/>
</dbReference>
<dbReference type="AlphaFoldDB" id="A0A341BR39"/>
<evidence type="ECO:0000256" key="12">
    <source>
        <dbReference type="ARBA" id="ARBA00067732"/>
    </source>
</evidence>
<dbReference type="Pfam" id="PF00168">
    <property type="entry name" value="C2"/>
    <property type="match status" value="2"/>
</dbReference>
<dbReference type="PANTHER" id="PTHR10024">
    <property type="entry name" value="SYNAPTOTAGMIN"/>
    <property type="match status" value="1"/>
</dbReference>
<evidence type="ECO:0000256" key="2">
    <source>
        <dbReference type="ARBA" id="ARBA00006996"/>
    </source>
</evidence>
<comment type="function">
    <text evidence="10">Synaptic vesicle phosphoprotein that enhances spontaneous neurotransmitter release but does not effect induced neurotransmitter release. Unlike other synaptotagmins, it does not bind Ca(2+) or phospholipids. Essential for mossy-fiber long-term potentiation in the hippocampus.</text>
</comment>
<evidence type="ECO:0000256" key="9">
    <source>
        <dbReference type="ARBA" id="ARBA00023329"/>
    </source>
</evidence>
<name>A0A341BR39_NEOAA</name>
<keyword evidence="7" id="KW-0770">Synapse</keyword>
<dbReference type="GO" id="GO:0005509">
    <property type="term" value="F:calcium ion binding"/>
    <property type="evidence" value="ECO:0007669"/>
    <property type="project" value="TreeGrafter"/>
</dbReference>
<organism evidence="16 17">
    <name type="scientific">Neophocaena asiaeorientalis asiaeorientalis</name>
    <name type="common">Yangtze finless porpoise</name>
    <name type="synonym">Neophocaena phocaenoides subsp. asiaeorientalis</name>
    <dbReference type="NCBI Taxonomy" id="1706337"/>
    <lineage>
        <taxon>Eukaryota</taxon>
        <taxon>Metazoa</taxon>
        <taxon>Chordata</taxon>
        <taxon>Craniata</taxon>
        <taxon>Vertebrata</taxon>
        <taxon>Euteleostomi</taxon>
        <taxon>Mammalia</taxon>
        <taxon>Eutheria</taxon>
        <taxon>Laurasiatheria</taxon>
        <taxon>Artiodactyla</taxon>
        <taxon>Whippomorpha</taxon>
        <taxon>Cetacea</taxon>
        <taxon>Odontoceti</taxon>
        <taxon>Phocoenidae</taxon>
        <taxon>Neophocaena</taxon>
    </lineage>
</organism>
<dbReference type="GO" id="GO:0005886">
    <property type="term" value="C:plasma membrane"/>
    <property type="evidence" value="ECO:0007669"/>
    <property type="project" value="TreeGrafter"/>
</dbReference>